<name>A0A917GGP0_9FLAO</name>
<dbReference type="SUPFAM" id="SSF158446">
    <property type="entry name" value="IVS-encoded protein-like"/>
    <property type="match status" value="1"/>
</dbReference>
<dbReference type="Proteomes" id="UP000625976">
    <property type="component" value="Unassembled WGS sequence"/>
</dbReference>
<dbReference type="Pfam" id="PF05635">
    <property type="entry name" value="23S_rRNA_IVP"/>
    <property type="match status" value="1"/>
</dbReference>
<dbReference type="RefSeq" id="WP_188463561.1">
    <property type="nucleotide sequence ID" value="NZ_BMFQ01000002.1"/>
</dbReference>
<dbReference type="PANTHER" id="PTHR38471">
    <property type="entry name" value="FOUR HELIX BUNDLE PROTEIN"/>
    <property type="match status" value="1"/>
</dbReference>
<dbReference type="PANTHER" id="PTHR38471:SF2">
    <property type="entry name" value="FOUR HELIX BUNDLE PROTEIN"/>
    <property type="match status" value="1"/>
</dbReference>
<evidence type="ECO:0000313" key="2">
    <source>
        <dbReference type="Proteomes" id="UP000625976"/>
    </source>
</evidence>
<gene>
    <name evidence="1" type="ORF">GCM10010976_15610</name>
</gene>
<proteinExistence type="predicted"/>
<dbReference type="NCBIfam" id="TIGR02436">
    <property type="entry name" value="four helix bundle protein"/>
    <property type="match status" value="1"/>
</dbReference>
<organism evidence="1 2">
    <name type="scientific">Bizionia arctica</name>
    <dbReference type="NCBI Taxonomy" id="1495645"/>
    <lineage>
        <taxon>Bacteria</taxon>
        <taxon>Pseudomonadati</taxon>
        <taxon>Bacteroidota</taxon>
        <taxon>Flavobacteriia</taxon>
        <taxon>Flavobacteriales</taxon>
        <taxon>Flavobacteriaceae</taxon>
        <taxon>Bizionia</taxon>
    </lineage>
</organism>
<dbReference type="NCBIfam" id="NF008911">
    <property type="entry name" value="PRK12275.1-2"/>
    <property type="match status" value="1"/>
</dbReference>
<dbReference type="InterPro" id="IPR012657">
    <property type="entry name" value="23S_rRNA-intervening_sequence"/>
</dbReference>
<comment type="caution">
    <text evidence="1">The sequence shown here is derived from an EMBL/GenBank/DDBJ whole genome shotgun (WGS) entry which is preliminary data.</text>
</comment>
<reference evidence="1" key="2">
    <citation type="submission" date="2020-09" db="EMBL/GenBank/DDBJ databases">
        <authorList>
            <person name="Sun Q."/>
            <person name="Zhou Y."/>
        </authorList>
    </citation>
    <scope>NUCLEOTIDE SEQUENCE</scope>
    <source>
        <strain evidence="1">CGMCC 1.12751</strain>
    </source>
</reference>
<reference evidence="1" key="1">
    <citation type="journal article" date="2014" name="Int. J. Syst. Evol. Microbiol.">
        <title>Complete genome sequence of Corynebacterium casei LMG S-19264T (=DSM 44701T), isolated from a smear-ripened cheese.</title>
        <authorList>
            <consortium name="US DOE Joint Genome Institute (JGI-PGF)"/>
            <person name="Walter F."/>
            <person name="Albersmeier A."/>
            <person name="Kalinowski J."/>
            <person name="Ruckert C."/>
        </authorList>
    </citation>
    <scope>NUCLEOTIDE SEQUENCE</scope>
    <source>
        <strain evidence="1">CGMCC 1.12751</strain>
    </source>
</reference>
<dbReference type="InterPro" id="IPR036583">
    <property type="entry name" value="23S_rRNA_IVS_sf"/>
</dbReference>
<keyword evidence="2" id="KW-1185">Reference proteome</keyword>
<accession>A0A917GGP0</accession>
<dbReference type="AlphaFoldDB" id="A0A917GGP0"/>
<protein>
    <submittedName>
        <fullName evidence="1">Four helix bundle protein</fullName>
    </submittedName>
</protein>
<evidence type="ECO:0000313" key="1">
    <source>
        <dbReference type="EMBL" id="GGG44884.1"/>
    </source>
</evidence>
<dbReference type="Gene3D" id="1.20.1440.60">
    <property type="entry name" value="23S rRNA-intervening sequence"/>
    <property type="match status" value="1"/>
</dbReference>
<sequence>MNSYRDLIVWQKSVTMVTLVYKISANFPKDEKFGLTSQLKRSSISISSNIAEGYGRNYTKEYTRFLQIARGSLYEMQTQLQIAVNLRFIEEANLEDITNLSIEIEKMLNTLIKKLSI</sequence>
<dbReference type="EMBL" id="BMFQ01000002">
    <property type="protein sequence ID" value="GGG44884.1"/>
    <property type="molecule type" value="Genomic_DNA"/>
</dbReference>
<dbReference type="CDD" id="cd16377">
    <property type="entry name" value="23S_rRNA_IVP_like"/>
    <property type="match status" value="1"/>
</dbReference>